<dbReference type="InterPro" id="IPR048367">
    <property type="entry name" value="TNP-like_RNaseH_C"/>
</dbReference>
<name>E2BZB8_HARSA</name>
<keyword evidence="7" id="KW-1185">Reference proteome</keyword>
<dbReference type="Pfam" id="PF21787">
    <property type="entry name" value="TNP-like_RNaseH_N"/>
    <property type="match status" value="1"/>
</dbReference>
<accession>E2BZB8</accession>
<dbReference type="OrthoDB" id="7554768at2759"/>
<feature type="non-terminal residue" evidence="6">
    <location>
        <position position="588"/>
    </location>
</feature>
<feature type="coiled-coil region" evidence="1">
    <location>
        <begin position="21"/>
        <end position="52"/>
    </location>
</feature>
<dbReference type="Pfam" id="PF21789">
    <property type="entry name" value="TNP-like_RNaseH_C"/>
    <property type="match status" value="1"/>
</dbReference>
<dbReference type="InterPro" id="IPR048366">
    <property type="entry name" value="TNP-like_GBD"/>
</dbReference>
<feature type="domain" description="Transposable element P transposase-like GTP-binding insertion" evidence="4">
    <location>
        <begin position="287"/>
        <end position="400"/>
    </location>
</feature>
<gene>
    <name evidence="6" type="ORF">EAI_03256</name>
</gene>
<proteinExistence type="predicted"/>
<feature type="domain" description="Transposable element P transposase-like RNase H C-terminal" evidence="5">
    <location>
        <begin position="445"/>
        <end position="477"/>
    </location>
</feature>
<sequence>TETEPRISNHSPRKKILRGKIVALHREVPKLKQQLERQKNKIETSAREISLNEYCEATDKFLPPEIANLVKIQVHLDNCKSAKGRKYPLAFKKFCLGLLFCGGIRVYNSLAHKFILPNVRTLQHMIEQLKFAPGLHDFVFDVLKKKFESSSSSLDKFCILCINETSIKANLYYNISQDEVIGFEDLGDGKTYLSACNVAVLMIRGICNDWKQPLAYYFLNSTFSAQKVETIIPQAIAKLQSAGLEVLAFISDMGGNFKQTAKFLSVTDDPFFSVNDKRISHFFDSPHIAKADRNNLHDNNIEYDSELISWECINYLYIQGQIREFRLAPKLTDKHIKFSNFEKMKVYYATQILSSTVANGLRKMVISGDFKPADAAIALRTADFMHNMNDFFDLFNSSCVQHPSQLKQACQGAQYQIEFLSQIKDYLSKITIFNKTEIKFLLLRRFSQDSLEHFFSDVRGLNGNVFNPTPIQFFYSFRKLFSIKYCTANKTGNCERDNADILINITNFKENCMDIEANNNTDDFIEPILLDDHDYRELDVNEHDVFRYVCGYVIRKCLQKHSCEICLQYARSYTDLNQTSYFCFFKAY</sequence>
<dbReference type="STRING" id="610380.E2BZB8"/>
<evidence type="ECO:0000313" key="6">
    <source>
        <dbReference type="EMBL" id="EFN78962.1"/>
    </source>
</evidence>
<reference evidence="6 7" key="1">
    <citation type="journal article" date="2010" name="Science">
        <title>Genomic comparison of the ants Camponotus floridanus and Harpegnathos saltator.</title>
        <authorList>
            <person name="Bonasio R."/>
            <person name="Zhang G."/>
            <person name="Ye C."/>
            <person name="Mutti N.S."/>
            <person name="Fang X."/>
            <person name="Qin N."/>
            <person name="Donahue G."/>
            <person name="Yang P."/>
            <person name="Li Q."/>
            <person name="Li C."/>
            <person name="Zhang P."/>
            <person name="Huang Z."/>
            <person name="Berger S.L."/>
            <person name="Reinberg D."/>
            <person name="Wang J."/>
            <person name="Liebig J."/>
        </authorList>
    </citation>
    <scope>NUCLEOTIDE SEQUENCE [LARGE SCALE GENOMIC DNA]</scope>
    <source>
        <strain evidence="6 7">R22 G/1</strain>
    </source>
</reference>
<dbReference type="InterPro" id="IPR048365">
    <property type="entry name" value="TNP-like_RNaseH_N"/>
</dbReference>
<dbReference type="InParanoid" id="E2BZB8"/>
<evidence type="ECO:0000313" key="7">
    <source>
        <dbReference type="Proteomes" id="UP000008237"/>
    </source>
</evidence>
<feature type="domain" description="Transposable element P transposase-like C-terminal" evidence="2">
    <location>
        <begin position="510"/>
        <end position="562"/>
    </location>
</feature>
<dbReference type="InterPro" id="IPR022242">
    <property type="entry name" value="TNP-like_C"/>
</dbReference>
<dbReference type="PANTHER" id="PTHR47577">
    <property type="entry name" value="THAP DOMAIN-CONTAINING PROTEIN 6"/>
    <property type="match status" value="1"/>
</dbReference>
<evidence type="ECO:0000256" key="1">
    <source>
        <dbReference type="SAM" id="Coils"/>
    </source>
</evidence>
<evidence type="ECO:0000259" key="3">
    <source>
        <dbReference type="Pfam" id="PF21787"/>
    </source>
</evidence>
<organism evidence="7">
    <name type="scientific">Harpegnathos saltator</name>
    <name type="common">Jerdon's jumping ant</name>
    <dbReference type="NCBI Taxonomy" id="610380"/>
    <lineage>
        <taxon>Eukaryota</taxon>
        <taxon>Metazoa</taxon>
        <taxon>Ecdysozoa</taxon>
        <taxon>Arthropoda</taxon>
        <taxon>Hexapoda</taxon>
        <taxon>Insecta</taxon>
        <taxon>Pterygota</taxon>
        <taxon>Neoptera</taxon>
        <taxon>Endopterygota</taxon>
        <taxon>Hymenoptera</taxon>
        <taxon>Apocrita</taxon>
        <taxon>Aculeata</taxon>
        <taxon>Formicoidea</taxon>
        <taxon>Formicidae</taxon>
        <taxon>Ponerinae</taxon>
        <taxon>Ponerini</taxon>
        <taxon>Harpegnathos</taxon>
    </lineage>
</organism>
<keyword evidence="1" id="KW-0175">Coiled coil</keyword>
<dbReference type="PANTHER" id="PTHR47577:SF2">
    <property type="entry name" value="THAP DOMAIN CONTAINING 9"/>
    <property type="match status" value="1"/>
</dbReference>
<dbReference type="AlphaFoldDB" id="E2BZB8"/>
<evidence type="ECO:0000259" key="2">
    <source>
        <dbReference type="Pfam" id="PF12596"/>
    </source>
</evidence>
<dbReference type="Pfam" id="PF21788">
    <property type="entry name" value="TNP-like_GBD"/>
    <property type="match status" value="1"/>
</dbReference>
<evidence type="ECO:0000259" key="4">
    <source>
        <dbReference type="Pfam" id="PF21788"/>
    </source>
</evidence>
<protein>
    <submittedName>
        <fullName evidence="6">Transposable element P transposase</fullName>
    </submittedName>
</protein>
<evidence type="ECO:0000259" key="5">
    <source>
        <dbReference type="Pfam" id="PF21789"/>
    </source>
</evidence>
<feature type="domain" description="Transposable element P transposase-like RNase H" evidence="3">
    <location>
        <begin position="132"/>
        <end position="264"/>
    </location>
</feature>
<feature type="non-terminal residue" evidence="6">
    <location>
        <position position="1"/>
    </location>
</feature>
<dbReference type="Pfam" id="PF12596">
    <property type="entry name" value="Tnp_P_element_C"/>
    <property type="match status" value="1"/>
</dbReference>
<dbReference type="OMA" id="NEYCEAT"/>
<dbReference type="Proteomes" id="UP000008237">
    <property type="component" value="Unassembled WGS sequence"/>
</dbReference>
<dbReference type="EMBL" id="GL451584">
    <property type="protein sequence ID" value="EFN78962.1"/>
    <property type="molecule type" value="Genomic_DNA"/>
</dbReference>